<dbReference type="SUPFAM" id="SSF51110">
    <property type="entry name" value="alpha-D-mannose-specific plant lectins"/>
    <property type="match status" value="1"/>
</dbReference>
<dbReference type="PROSITE" id="PS50927">
    <property type="entry name" value="BULB_LECTIN"/>
    <property type="match status" value="1"/>
</dbReference>
<protein>
    <submittedName>
        <fullName evidence="2">42489_t:CDS:1</fullName>
    </submittedName>
</protein>
<comment type="caution">
    <text evidence="2">The sequence shown here is derived from an EMBL/GenBank/DDBJ whole genome shotgun (WGS) entry which is preliminary data.</text>
</comment>
<accession>A0ABN7UZK1</accession>
<evidence type="ECO:0000313" key="3">
    <source>
        <dbReference type="Proteomes" id="UP000789901"/>
    </source>
</evidence>
<gene>
    <name evidence="2" type="ORF">GMARGA_LOCUS12310</name>
</gene>
<dbReference type="EMBL" id="CAJVQB010007465">
    <property type="protein sequence ID" value="CAG8703899.1"/>
    <property type="molecule type" value="Genomic_DNA"/>
</dbReference>
<evidence type="ECO:0000313" key="2">
    <source>
        <dbReference type="EMBL" id="CAG8703899.1"/>
    </source>
</evidence>
<dbReference type="Gene3D" id="3.40.33.10">
    <property type="entry name" value="CAP"/>
    <property type="match status" value="1"/>
</dbReference>
<name>A0ABN7UZK1_GIGMA</name>
<organism evidence="2 3">
    <name type="scientific">Gigaspora margarita</name>
    <dbReference type="NCBI Taxonomy" id="4874"/>
    <lineage>
        <taxon>Eukaryota</taxon>
        <taxon>Fungi</taxon>
        <taxon>Fungi incertae sedis</taxon>
        <taxon>Mucoromycota</taxon>
        <taxon>Glomeromycotina</taxon>
        <taxon>Glomeromycetes</taxon>
        <taxon>Diversisporales</taxon>
        <taxon>Gigasporaceae</taxon>
        <taxon>Gigaspora</taxon>
    </lineage>
</organism>
<dbReference type="Gene3D" id="2.90.10.10">
    <property type="entry name" value="Bulb-type lectin domain"/>
    <property type="match status" value="2"/>
</dbReference>
<reference evidence="2 3" key="1">
    <citation type="submission" date="2021-06" db="EMBL/GenBank/DDBJ databases">
        <authorList>
            <person name="Kallberg Y."/>
            <person name="Tangrot J."/>
            <person name="Rosling A."/>
        </authorList>
    </citation>
    <scope>NUCLEOTIDE SEQUENCE [LARGE SCALE GENOMIC DNA]</scope>
    <source>
        <strain evidence="2 3">120-4 pot B 10/14</strain>
    </source>
</reference>
<dbReference type="Proteomes" id="UP000789901">
    <property type="component" value="Unassembled WGS sequence"/>
</dbReference>
<proteinExistence type="predicted"/>
<evidence type="ECO:0000259" key="1">
    <source>
        <dbReference type="PROSITE" id="PS50927"/>
    </source>
</evidence>
<feature type="non-terminal residue" evidence="2">
    <location>
        <position position="1"/>
    </location>
</feature>
<keyword evidence="3" id="KW-1185">Reference proteome</keyword>
<dbReference type="InterPro" id="IPR036426">
    <property type="entry name" value="Bulb-type_lectin_dom_sf"/>
</dbReference>
<feature type="domain" description="Bulb-type lectin" evidence="1">
    <location>
        <begin position="56"/>
        <end position="165"/>
    </location>
</feature>
<sequence>WMNSQGHRENILNPNYKHFGIGRTGNYWTQLFGRLYSNDVCTLEVSTIITQYTSEASYIKPYYSMDENTQIESPNGQHRLVMQTDGNLVLYSGSTAQWALNTCGKGFGPYRMALQTDGNLVVYSGNILPLWASNTYQKQVSYLAVQNDANVVLYNRNWNAKWART</sequence>
<dbReference type="CDD" id="cd05379">
    <property type="entry name" value="CAP_bacterial"/>
    <property type="match status" value="1"/>
</dbReference>
<dbReference type="SMART" id="SM00108">
    <property type="entry name" value="B_lectin"/>
    <property type="match status" value="1"/>
</dbReference>
<dbReference type="InterPro" id="IPR001480">
    <property type="entry name" value="Bulb-type_lectin_dom"/>
</dbReference>
<dbReference type="InterPro" id="IPR035940">
    <property type="entry name" value="CAP_sf"/>
</dbReference>